<dbReference type="GO" id="GO:0005886">
    <property type="term" value="C:plasma membrane"/>
    <property type="evidence" value="ECO:0007669"/>
    <property type="project" value="UniProtKB-SubCell"/>
</dbReference>
<keyword evidence="5" id="KW-0547">Nucleotide-binding</keyword>
<dbReference type="RefSeq" id="WP_074462194.1">
    <property type="nucleotide sequence ID" value="NZ_FMUR01000008.1"/>
</dbReference>
<evidence type="ECO:0000256" key="8">
    <source>
        <dbReference type="ARBA" id="ARBA00023136"/>
    </source>
</evidence>
<keyword evidence="7 9" id="KW-1133">Transmembrane helix</keyword>
<feature type="transmembrane region" description="Helical" evidence="9">
    <location>
        <begin position="158"/>
        <end position="176"/>
    </location>
</feature>
<dbReference type="PROSITE" id="PS50929">
    <property type="entry name" value="ABC_TM1F"/>
    <property type="match status" value="1"/>
</dbReference>
<evidence type="ECO:0000259" key="10">
    <source>
        <dbReference type="PROSITE" id="PS50893"/>
    </source>
</evidence>
<keyword evidence="4 9" id="KW-0812">Transmembrane</keyword>
<organism evidence="12 13">
    <name type="scientific">Butyrivibrio hungatei</name>
    <dbReference type="NCBI Taxonomy" id="185008"/>
    <lineage>
        <taxon>Bacteria</taxon>
        <taxon>Bacillati</taxon>
        <taxon>Bacillota</taxon>
        <taxon>Clostridia</taxon>
        <taxon>Lachnospirales</taxon>
        <taxon>Lachnospiraceae</taxon>
        <taxon>Butyrivibrio</taxon>
    </lineage>
</organism>
<feature type="domain" description="ABC transporter" evidence="10">
    <location>
        <begin position="332"/>
        <end position="568"/>
    </location>
</feature>
<dbReference type="Gene3D" id="3.40.50.300">
    <property type="entry name" value="P-loop containing nucleotide triphosphate hydrolases"/>
    <property type="match status" value="1"/>
</dbReference>
<evidence type="ECO:0000256" key="2">
    <source>
        <dbReference type="ARBA" id="ARBA00022448"/>
    </source>
</evidence>
<evidence type="ECO:0000256" key="4">
    <source>
        <dbReference type="ARBA" id="ARBA00022692"/>
    </source>
</evidence>
<sequence>MIKTLGKELKEYKLVSVLTPLCMIGEVAAEMIIPKLMGKIVDNGIYAENMAYIFRVGFLMIVIALFGLAAGIGGAYYGSKASTGLAKNLRKAMFDNIQTFSFSNIDKFSTSGLVTRLTTDVTNIQNAYMMLLRMAMRAPATVIGAMIMSFMINPRIATIYLAAVVVLAIFMVLIMSKATVYFKEVFEKYDELNESVQENVSAIRVVKAYVREDYENDKFKKAAGNIYNMFVRAEMNVIKMGPMMTATVYVCILLISWVGAHMIVAGSLTTGELMGLLSYCMNILMSMMFLAIIFVMLTMAQASGKRIAEVLEETPDITNKADAIMAVPDGSIRFEHVNFAYNETSEEPVLKDINIDIKSGETIGIIGGTGSAKSSLVNLISRLYDVTDGVVKVGGIDVRDYDMETLRDQVSVVLQKNVLFSGTILDNLRWGDKDATKEDCIRACKMACADEFIERMPDGYETFIEQGGANVSGGQRQRLCIARALLKKPKILILDDSTSAVDTATDAKIRKAFAEEIPGTTKLIIAQRIASVQECDRIIVMDDGQVSGFGTHSELLESNTIYREVYESQTGAGADADFDKQA</sequence>
<keyword evidence="6 12" id="KW-0067">ATP-binding</keyword>
<dbReference type="Pfam" id="PF00005">
    <property type="entry name" value="ABC_tran"/>
    <property type="match status" value="1"/>
</dbReference>
<dbReference type="InterPro" id="IPR039421">
    <property type="entry name" value="Type_1_exporter"/>
</dbReference>
<feature type="transmembrane region" description="Helical" evidence="9">
    <location>
        <begin position="246"/>
        <end position="264"/>
    </location>
</feature>
<evidence type="ECO:0000256" key="1">
    <source>
        <dbReference type="ARBA" id="ARBA00004651"/>
    </source>
</evidence>
<evidence type="ECO:0000256" key="6">
    <source>
        <dbReference type="ARBA" id="ARBA00022840"/>
    </source>
</evidence>
<keyword evidence="3" id="KW-1003">Cell membrane</keyword>
<dbReference type="Pfam" id="PF00664">
    <property type="entry name" value="ABC_membrane"/>
    <property type="match status" value="1"/>
</dbReference>
<dbReference type="GO" id="GO:0015421">
    <property type="term" value="F:ABC-type oligopeptide transporter activity"/>
    <property type="evidence" value="ECO:0007669"/>
    <property type="project" value="TreeGrafter"/>
</dbReference>
<evidence type="ECO:0000313" key="13">
    <source>
        <dbReference type="Proteomes" id="UP000183047"/>
    </source>
</evidence>
<keyword evidence="13" id="KW-1185">Reference proteome</keyword>
<feature type="domain" description="ABC transmembrane type-1" evidence="11">
    <location>
        <begin position="17"/>
        <end position="299"/>
    </location>
</feature>
<dbReference type="InterPro" id="IPR011527">
    <property type="entry name" value="ABC1_TM_dom"/>
</dbReference>
<evidence type="ECO:0000256" key="5">
    <source>
        <dbReference type="ARBA" id="ARBA00022741"/>
    </source>
</evidence>
<dbReference type="PROSITE" id="PS00211">
    <property type="entry name" value="ABC_TRANSPORTER_1"/>
    <property type="match status" value="1"/>
</dbReference>
<dbReference type="PANTHER" id="PTHR43394">
    <property type="entry name" value="ATP-DEPENDENT PERMEASE MDL1, MITOCHONDRIAL"/>
    <property type="match status" value="1"/>
</dbReference>
<feature type="transmembrane region" description="Helical" evidence="9">
    <location>
        <begin position="134"/>
        <end position="152"/>
    </location>
</feature>
<dbReference type="InterPro" id="IPR017871">
    <property type="entry name" value="ABC_transporter-like_CS"/>
</dbReference>
<reference evidence="13" key="1">
    <citation type="submission" date="2016-10" db="EMBL/GenBank/DDBJ databases">
        <authorList>
            <person name="Varghese N."/>
            <person name="Submissions S."/>
        </authorList>
    </citation>
    <scope>NUCLEOTIDE SEQUENCE [LARGE SCALE GENOMIC DNA]</scope>
    <source>
        <strain evidence="13">XBD2006</strain>
    </source>
</reference>
<evidence type="ECO:0000256" key="9">
    <source>
        <dbReference type="SAM" id="Phobius"/>
    </source>
</evidence>
<dbReference type="PANTHER" id="PTHR43394:SF1">
    <property type="entry name" value="ATP-BINDING CASSETTE SUB-FAMILY B MEMBER 10, MITOCHONDRIAL"/>
    <property type="match status" value="1"/>
</dbReference>
<accession>A0A1G5DJW1</accession>
<dbReference type="FunFam" id="3.40.50.300:FF:000221">
    <property type="entry name" value="Multidrug ABC transporter ATP-binding protein"/>
    <property type="match status" value="1"/>
</dbReference>
<dbReference type="Gene3D" id="1.20.1560.10">
    <property type="entry name" value="ABC transporter type 1, transmembrane domain"/>
    <property type="match status" value="1"/>
</dbReference>
<dbReference type="GO" id="GO:0005524">
    <property type="term" value="F:ATP binding"/>
    <property type="evidence" value="ECO:0007669"/>
    <property type="project" value="UniProtKB-KW"/>
</dbReference>
<dbReference type="InterPro" id="IPR003593">
    <property type="entry name" value="AAA+_ATPase"/>
</dbReference>
<dbReference type="SUPFAM" id="SSF90123">
    <property type="entry name" value="ABC transporter transmembrane region"/>
    <property type="match status" value="1"/>
</dbReference>
<dbReference type="InterPro" id="IPR027417">
    <property type="entry name" value="P-loop_NTPase"/>
</dbReference>
<protein>
    <submittedName>
        <fullName evidence="12">ATP-binding cassette, subfamily B</fullName>
    </submittedName>
</protein>
<dbReference type="STRING" id="185008.bhn_I1900"/>
<evidence type="ECO:0000313" key="12">
    <source>
        <dbReference type="EMBL" id="SCY14946.1"/>
    </source>
</evidence>
<dbReference type="InterPro" id="IPR036640">
    <property type="entry name" value="ABC1_TM_sf"/>
</dbReference>
<dbReference type="AlphaFoldDB" id="A0A1G5DJW1"/>
<dbReference type="OrthoDB" id="9762778at2"/>
<proteinExistence type="predicted"/>
<dbReference type="EMBL" id="FMUR01000008">
    <property type="protein sequence ID" value="SCY14946.1"/>
    <property type="molecule type" value="Genomic_DNA"/>
</dbReference>
<dbReference type="InterPro" id="IPR003439">
    <property type="entry name" value="ABC_transporter-like_ATP-bd"/>
</dbReference>
<dbReference type="SMART" id="SM00382">
    <property type="entry name" value="AAA"/>
    <property type="match status" value="1"/>
</dbReference>
<name>A0A1G5DJW1_9FIRM</name>
<dbReference type="Proteomes" id="UP000183047">
    <property type="component" value="Unassembled WGS sequence"/>
</dbReference>
<dbReference type="SUPFAM" id="SSF52540">
    <property type="entry name" value="P-loop containing nucleoside triphosphate hydrolases"/>
    <property type="match status" value="1"/>
</dbReference>
<dbReference type="CDD" id="cd18548">
    <property type="entry name" value="ABC_6TM_Tm287_like"/>
    <property type="match status" value="1"/>
</dbReference>
<gene>
    <name evidence="12" type="ORF">SAMN02910451_01569</name>
</gene>
<dbReference type="GO" id="GO:0016887">
    <property type="term" value="F:ATP hydrolysis activity"/>
    <property type="evidence" value="ECO:0007669"/>
    <property type="project" value="InterPro"/>
</dbReference>
<evidence type="ECO:0000256" key="7">
    <source>
        <dbReference type="ARBA" id="ARBA00022989"/>
    </source>
</evidence>
<keyword evidence="8 9" id="KW-0472">Membrane</keyword>
<keyword evidence="2" id="KW-0813">Transport</keyword>
<dbReference type="PROSITE" id="PS50893">
    <property type="entry name" value="ABC_TRANSPORTER_2"/>
    <property type="match status" value="1"/>
</dbReference>
<feature type="transmembrane region" description="Helical" evidence="9">
    <location>
        <begin position="276"/>
        <end position="297"/>
    </location>
</feature>
<evidence type="ECO:0000256" key="3">
    <source>
        <dbReference type="ARBA" id="ARBA00022475"/>
    </source>
</evidence>
<evidence type="ECO:0000259" key="11">
    <source>
        <dbReference type="PROSITE" id="PS50929"/>
    </source>
</evidence>
<comment type="subcellular location">
    <subcellularLocation>
        <location evidence="1">Cell membrane</location>
        <topology evidence="1">Multi-pass membrane protein</topology>
    </subcellularLocation>
</comment>
<feature type="transmembrane region" description="Helical" evidence="9">
    <location>
        <begin position="53"/>
        <end position="77"/>
    </location>
</feature>